<protein>
    <recommendedName>
        <fullName evidence="10">Sensory/regulatory protein RpfC</fullName>
        <ecNumber evidence="2">2.7.13.3</ecNumber>
    </recommendedName>
</protein>
<dbReference type="Gene3D" id="1.10.287.130">
    <property type="match status" value="1"/>
</dbReference>
<evidence type="ECO:0000256" key="11">
    <source>
        <dbReference type="PROSITE-ProRule" id="PRU00169"/>
    </source>
</evidence>
<evidence type="ECO:0000256" key="4">
    <source>
        <dbReference type="ARBA" id="ARBA00022679"/>
    </source>
</evidence>
<dbReference type="InterPro" id="IPR036890">
    <property type="entry name" value="HATPase_C_sf"/>
</dbReference>
<keyword evidence="4" id="KW-0808">Transferase</keyword>
<keyword evidence="3 11" id="KW-0597">Phosphoprotein</keyword>
<gene>
    <name evidence="16" type="ORF">GTQ48_06255</name>
</gene>
<dbReference type="CDD" id="cd00156">
    <property type="entry name" value="REC"/>
    <property type="match status" value="1"/>
</dbReference>
<dbReference type="InterPro" id="IPR036097">
    <property type="entry name" value="HisK_dim/P_sf"/>
</dbReference>
<reference evidence="16 17" key="1">
    <citation type="submission" date="2020-01" db="EMBL/GenBank/DDBJ databases">
        <title>Genomes of bacteria type strains.</title>
        <authorList>
            <person name="Chen J."/>
            <person name="Zhu S."/>
            <person name="Yang J."/>
        </authorList>
    </citation>
    <scope>NUCLEOTIDE SEQUENCE [LARGE SCALE GENOMIC DNA]</scope>
    <source>
        <strain evidence="16 17">LMG 24078</strain>
    </source>
</reference>
<dbReference type="PRINTS" id="PR00344">
    <property type="entry name" value="BCTRLSENSOR"/>
</dbReference>
<comment type="caution">
    <text evidence="16">The sequence shown here is derived from an EMBL/GenBank/DDBJ whole genome shotgun (WGS) entry which is preliminary data.</text>
</comment>
<dbReference type="SUPFAM" id="SSF52172">
    <property type="entry name" value="CheY-like"/>
    <property type="match status" value="2"/>
</dbReference>
<comment type="subunit">
    <text evidence="9">At low DSF concentrations, interacts with RpfF.</text>
</comment>
<feature type="domain" description="Response regulatory" evidence="15">
    <location>
        <begin position="1282"/>
        <end position="1405"/>
    </location>
</feature>
<evidence type="ECO:0000256" key="6">
    <source>
        <dbReference type="ARBA" id="ARBA00022777"/>
    </source>
</evidence>
<dbReference type="Pfam" id="PF07494">
    <property type="entry name" value="Reg_prop"/>
    <property type="match status" value="4"/>
</dbReference>
<dbReference type="InterPro" id="IPR011110">
    <property type="entry name" value="Reg_prop"/>
</dbReference>
<evidence type="ECO:0000256" key="8">
    <source>
        <dbReference type="ARBA" id="ARBA00023012"/>
    </source>
</evidence>
<dbReference type="CDD" id="cd16922">
    <property type="entry name" value="HATPase_EvgS-ArcB-TorS-like"/>
    <property type="match status" value="1"/>
</dbReference>
<evidence type="ECO:0000256" key="1">
    <source>
        <dbReference type="ARBA" id="ARBA00000085"/>
    </source>
</evidence>
<dbReference type="Gene3D" id="2.130.10.10">
    <property type="entry name" value="YVTN repeat-like/Quinoprotein amine dehydrogenase"/>
    <property type="match status" value="2"/>
</dbReference>
<dbReference type="InterPro" id="IPR015943">
    <property type="entry name" value="WD40/YVTN_repeat-like_dom_sf"/>
</dbReference>
<evidence type="ECO:0000259" key="14">
    <source>
        <dbReference type="PROSITE" id="PS50109"/>
    </source>
</evidence>
<keyword evidence="8" id="KW-0902">Two-component regulatory system</keyword>
<evidence type="ECO:0000256" key="3">
    <source>
        <dbReference type="ARBA" id="ARBA00022553"/>
    </source>
</evidence>
<dbReference type="SMART" id="SM00448">
    <property type="entry name" value="REC"/>
    <property type="match status" value="2"/>
</dbReference>
<dbReference type="InterPro" id="IPR005467">
    <property type="entry name" value="His_kinase_dom"/>
</dbReference>
<comment type="catalytic activity">
    <reaction evidence="1">
        <text>ATP + protein L-histidine = ADP + protein N-phospho-L-histidine.</text>
        <dbReference type="EC" id="2.7.13.3"/>
    </reaction>
</comment>
<feature type="region of interest" description="Disordered" evidence="13">
    <location>
        <begin position="1212"/>
        <end position="1231"/>
    </location>
</feature>
<feature type="domain" description="Response regulatory" evidence="15">
    <location>
        <begin position="1093"/>
        <end position="1214"/>
    </location>
</feature>
<evidence type="ECO:0000313" key="16">
    <source>
        <dbReference type="EMBL" id="NDW15118.1"/>
    </source>
</evidence>
<dbReference type="InterPro" id="IPR013783">
    <property type="entry name" value="Ig-like_fold"/>
</dbReference>
<dbReference type="CDD" id="cd17546">
    <property type="entry name" value="REC_hyHK_CKI1_RcsC-like"/>
    <property type="match status" value="1"/>
</dbReference>
<evidence type="ECO:0000256" key="2">
    <source>
        <dbReference type="ARBA" id="ARBA00012438"/>
    </source>
</evidence>
<keyword evidence="12" id="KW-0175">Coiled coil</keyword>
<accession>A0A6N9TKB6</accession>
<dbReference type="GO" id="GO:0000155">
    <property type="term" value="F:phosphorelay sensor kinase activity"/>
    <property type="evidence" value="ECO:0007669"/>
    <property type="project" value="InterPro"/>
</dbReference>
<dbReference type="Proteomes" id="UP000471381">
    <property type="component" value="Unassembled WGS sequence"/>
</dbReference>
<dbReference type="CDD" id="cd00082">
    <property type="entry name" value="HisKA"/>
    <property type="match status" value="1"/>
</dbReference>
<dbReference type="SUPFAM" id="SSF47384">
    <property type="entry name" value="Homodimeric domain of signal transducing histidine kinase"/>
    <property type="match status" value="1"/>
</dbReference>
<feature type="domain" description="Histidine kinase" evidence="14">
    <location>
        <begin position="854"/>
        <end position="1076"/>
    </location>
</feature>
<dbReference type="PROSITE" id="PS50109">
    <property type="entry name" value="HIS_KIN"/>
    <property type="match status" value="1"/>
</dbReference>
<dbReference type="GO" id="GO:0005524">
    <property type="term" value="F:ATP binding"/>
    <property type="evidence" value="ECO:0007669"/>
    <property type="project" value="UniProtKB-KW"/>
</dbReference>
<dbReference type="RefSeq" id="WP_163105748.1">
    <property type="nucleotide sequence ID" value="NZ_JAAAWO010000003.1"/>
</dbReference>
<organism evidence="16 17">
    <name type="scientific">Alteromonas genovensis</name>
    <dbReference type="NCBI Taxonomy" id="471225"/>
    <lineage>
        <taxon>Bacteria</taxon>
        <taxon>Pseudomonadati</taxon>
        <taxon>Pseudomonadota</taxon>
        <taxon>Gammaproteobacteria</taxon>
        <taxon>Alteromonadales</taxon>
        <taxon>Alteromonadaceae</taxon>
        <taxon>Alteromonas/Salinimonas group</taxon>
        <taxon>Alteromonas</taxon>
    </lineage>
</organism>
<evidence type="ECO:0000256" key="7">
    <source>
        <dbReference type="ARBA" id="ARBA00022840"/>
    </source>
</evidence>
<dbReference type="Pfam" id="PF00072">
    <property type="entry name" value="Response_reg"/>
    <property type="match status" value="2"/>
</dbReference>
<dbReference type="PROSITE" id="PS50110">
    <property type="entry name" value="RESPONSE_REGULATORY"/>
    <property type="match status" value="2"/>
</dbReference>
<feature type="modified residue" description="4-aspartylphosphate" evidence="11">
    <location>
        <position position="1147"/>
    </location>
</feature>
<evidence type="ECO:0000256" key="13">
    <source>
        <dbReference type="SAM" id="MobiDB-lite"/>
    </source>
</evidence>
<evidence type="ECO:0000256" key="5">
    <source>
        <dbReference type="ARBA" id="ARBA00022741"/>
    </source>
</evidence>
<dbReference type="Gene3D" id="3.40.50.2300">
    <property type="match status" value="2"/>
</dbReference>
<dbReference type="EMBL" id="JAAAWO010000003">
    <property type="protein sequence ID" value="NDW15118.1"/>
    <property type="molecule type" value="Genomic_DNA"/>
</dbReference>
<keyword evidence="17" id="KW-1185">Reference proteome</keyword>
<dbReference type="FunFam" id="1.10.287.130:FF:000002">
    <property type="entry name" value="Two-component osmosensing histidine kinase"/>
    <property type="match status" value="1"/>
</dbReference>
<dbReference type="PANTHER" id="PTHR45339:SF1">
    <property type="entry name" value="HYBRID SIGNAL TRANSDUCTION HISTIDINE KINASE J"/>
    <property type="match status" value="1"/>
</dbReference>
<dbReference type="SMART" id="SM00387">
    <property type="entry name" value="HATPase_c"/>
    <property type="match status" value="1"/>
</dbReference>
<dbReference type="PANTHER" id="PTHR45339">
    <property type="entry name" value="HYBRID SIGNAL TRANSDUCTION HISTIDINE KINASE J"/>
    <property type="match status" value="1"/>
</dbReference>
<keyword evidence="5" id="KW-0547">Nucleotide-binding</keyword>
<dbReference type="InterPro" id="IPR001789">
    <property type="entry name" value="Sig_transdc_resp-reg_receiver"/>
</dbReference>
<dbReference type="InterPro" id="IPR011006">
    <property type="entry name" value="CheY-like_superfamily"/>
</dbReference>
<evidence type="ECO:0000259" key="15">
    <source>
        <dbReference type="PROSITE" id="PS50110"/>
    </source>
</evidence>
<dbReference type="SMART" id="SM00388">
    <property type="entry name" value="HisKA"/>
    <property type="match status" value="1"/>
</dbReference>
<keyword evidence="6" id="KW-0418">Kinase</keyword>
<evidence type="ECO:0000256" key="10">
    <source>
        <dbReference type="ARBA" id="ARBA00068150"/>
    </source>
</evidence>
<dbReference type="Gene3D" id="3.30.565.10">
    <property type="entry name" value="Histidine kinase-like ATPase, C-terminal domain"/>
    <property type="match status" value="1"/>
</dbReference>
<dbReference type="EC" id="2.7.13.3" evidence="2"/>
<dbReference type="Pfam" id="PF00512">
    <property type="entry name" value="HisKA"/>
    <property type="match status" value="1"/>
</dbReference>
<feature type="coiled-coil region" evidence="12">
    <location>
        <begin position="824"/>
        <end position="854"/>
    </location>
</feature>
<dbReference type="Gene3D" id="2.60.40.10">
    <property type="entry name" value="Immunoglobulins"/>
    <property type="match status" value="1"/>
</dbReference>
<dbReference type="SUPFAM" id="SSF63829">
    <property type="entry name" value="Calcium-dependent phosphotriesterase"/>
    <property type="match status" value="3"/>
</dbReference>
<sequence length="1409" mass="157609">MNEYTVDQLTANDGFVSSEIYSIIQDQQGFLWFGTAENGVMRYDGNKVRLFESNLGEAQGLSHNDAGNLMLDKDGNIWVGTWGGGANKYDPATGKFQRFSNDPNNVTSLSSNRIQSLFHDSTGTIWLGTYNRGLNKYLGDNAFQRILKKEEGEEEGESTGLSHNRIWDIIDSDEESLWIATSYGLNLLNKTTLTATHYFPDVDNKTATGANEIRSLLMTSSGQFYVATQEGPFLFSPQTGRFTAQLTKDGRSLGQVNSMIEDHQGDVWFVSTNGLYRHTGSKNTVEKMDFGYDNGLRIIFEDKSHTKWVTSEVHGIFKLSPRRNVKLINSESLVAPNGIELDENGDVLIVNANAEIFKWQVSEQQLEQVSESVFAGFDDYAQSGVLERPIILPVTAPLDAPDADPIKGLVGADMLWVAQDDYLAKFNRKTGEIQRIEYPKEDSEYRHFREFRALEVDDEGNLWIGTYKNGVYVYNVRNKTFKHLTQRDGLPHPEIHTIFKERNGNMWVGTGKGVSRWQKGGKHFDAFSTAKQDETLLGSIVEDIHQSANGDIWVATQKGLNRYLPDTQSFKQFSEQEGLPATLIRAMANGDNGKLWLTTNKGIFLYDPTEQSASNYTRSTTPTGKNYYANSLVNSAHGTLFTSSQRGIEYFSDEEEQQQLLDAAIVLTGFNIMGEKADTNTPLSYLTDVYLSYEDYFFSFEFALLDYSSQTKPHFAYKLEGYDEQWIDIGSYNNVSFTNLNGGDYTLRVKALKPNGQWSEEQLAVNLHVEKVPWKTWWAYAFYCLLLVGLVLLVIYLRTRLHQSEIIKQKRFVQALEQQVSEKTASLEGQAHQLKAALKEAEEATKLKSEFLANMSHEIRTPINGVIGMLGLLKNSGLNTQQAHRVNIANSSAKSLLVLINDILDFSKIEADKLEIESVDFDLRGLIEELAYSIAHTAQEKGLEVVVDLAQVTISKVNSDPNRIKQIFTNLLSNAVKFTEQGELSIVAELLPAKEEGKLVMRCAISDTGIGIEKRKLASLFDAFTQVDASTTRRYGGTGLGLTITKKLCELLGGEITVTSELGEGSCFVVTCEVNKVNDAQPISARKTSTNLHCLVVDDNRANRKALERQFTVWGITTSVANSARSALEQYENTVNSVKPITTIFIDKDIPDMPFDTFCTTLRDDERFRDIRVVTMTSLKDISSAEQNHALGVFASFPKPLSTNDFKSVLEDSSSIDDSHNPKCESTQTSERGTLAVEADGVEKSTFKTDAFETDTFDINTFDIDTFENKQEPSQSSLSSTRVLLVEDNTINQMVATSVMESEGFQVDVASNGKEALELLQQCGEDSVYSLIVMDCQMPEMDGFEATRQIRRGVGGRQYREVPIIAMTANAMKSDKEMCLQAGMDDFLTKPIEHTVVISTLRKWLKKPN</sequence>
<dbReference type="InterPro" id="IPR011123">
    <property type="entry name" value="Y_Y_Y"/>
</dbReference>
<dbReference type="Pfam" id="PF07495">
    <property type="entry name" value="Y_Y_Y"/>
    <property type="match status" value="1"/>
</dbReference>
<proteinExistence type="predicted"/>
<keyword evidence="7" id="KW-0067">ATP-binding</keyword>
<dbReference type="InterPro" id="IPR003594">
    <property type="entry name" value="HATPase_dom"/>
</dbReference>
<evidence type="ECO:0000256" key="9">
    <source>
        <dbReference type="ARBA" id="ARBA00064003"/>
    </source>
</evidence>
<dbReference type="InterPro" id="IPR004358">
    <property type="entry name" value="Sig_transdc_His_kin-like_C"/>
</dbReference>
<dbReference type="Pfam" id="PF02518">
    <property type="entry name" value="HATPase_c"/>
    <property type="match status" value="1"/>
</dbReference>
<feature type="modified residue" description="4-aspartylphosphate" evidence="11">
    <location>
        <position position="1335"/>
    </location>
</feature>
<dbReference type="FunFam" id="3.30.565.10:FF:000010">
    <property type="entry name" value="Sensor histidine kinase RcsC"/>
    <property type="match status" value="1"/>
</dbReference>
<dbReference type="InterPro" id="IPR003661">
    <property type="entry name" value="HisK_dim/P_dom"/>
</dbReference>
<evidence type="ECO:0000256" key="12">
    <source>
        <dbReference type="SAM" id="Coils"/>
    </source>
</evidence>
<name>A0A6N9TKB6_9ALTE</name>
<evidence type="ECO:0000313" key="17">
    <source>
        <dbReference type="Proteomes" id="UP000471381"/>
    </source>
</evidence>
<dbReference type="SUPFAM" id="SSF55874">
    <property type="entry name" value="ATPase domain of HSP90 chaperone/DNA topoisomerase II/histidine kinase"/>
    <property type="match status" value="1"/>
</dbReference>